<keyword evidence="2" id="KW-0472">Membrane</keyword>
<evidence type="ECO:0000256" key="1">
    <source>
        <dbReference type="SAM" id="MobiDB-lite"/>
    </source>
</evidence>
<evidence type="ECO:0000313" key="3">
    <source>
        <dbReference type="EMBL" id="GEO29855.1"/>
    </source>
</evidence>
<sequence length="168" mass="18227">MRASSAGTLQVMSDDPWGGSHVTGREPSAWDPAIGWWIFGWTLWVLVSFLVAATSNWNALGTAAVALVGPLLGTIVRPPRRMTLQGQILISRTPWRRSTFDLGLTRRVTGGGPSYATPGELWINFNDGSTNSFLLVTKRQRSLAKEVVKAIDAVGKADTVPPSVRKLL</sequence>
<feature type="region of interest" description="Disordered" evidence="1">
    <location>
        <begin position="1"/>
        <end position="20"/>
    </location>
</feature>
<protein>
    <submittedName>
        <fullName evidence="3">Uncharacterized protein</fullName>
    </submittedName>
</protein>
<name>A0A512D073_9MICO</name>
<comment type="caution">
    <text evidence="3">The sequence shown here is derived from an EMBL/GenBank/DDBJ whole genome shotgun (WGS) entry which is preliminary data.</text>
</comment>
<evidence type="ECO:0000256" key="2">
    <source>
        <dbReference type="SAM" id="Phobius"/>
    </source>
</evidence>
<feature type="transmembrane region" description="Helical" evidence="2">
    <location>
        <begin position="34"/>
        <end position="53"/>
    </location>
</feature>
<feature type="compositionally biased region" description="Polar residues" evidence="1">
    <location>
        <begin position="1"/>
        <end position="11"/>
    </location>
</feature>
<feature type="transmembrane region" description="Helical" evidence="2">
    <location>
        <begin position="59"/>
        <end position="76"/>
    </location>
</feature>
<keyword evidence="4" id="KW-1185">Reference proteome</keyword>
<organism evidence="3 4">
    <name type="scientific">Terrabacter aerolatus</name>
    <dbReference type="NCBI Taxonomy" id="422442"/>
    <lineage>
        <taxon>Bacteria</taxon>
        <taxon>Bacillati</taxon>
        <taxon>Actinomycetota</taxon>
        <taxon>Actinomycetes</taxon>
        <taxon>Micrococcales</taxon>
        <taxon>Intrasporangiaceae</taxon>
        <taxon>Terrabacter</taxon>
    </lineage>
</organism>
<reference evidence="3 4" key="1">
    <citation type="submission" date="2019-07" db="EMBL/GenBank/DDBJ databases">
        <title>Whole genome shotgun sequence of Terrabacter aerolatus NBRC 106305.</title>
        <authorList>
            <person name="Hosoyama A."/>
            <person name="Uohara A."/>
            <person name="Ohji S."/>
            <person name="Ichikawa N."/>
        </authorList>
    </citation>
    <scope>NUCLEOTIDE SEQUENCE [LARGE SCALE GENOMIC DNA]</scope>
    <source>
        <strain evidence="3 4">NBRC 106305</strain>
    </source>
</reference>
<proteinExistence type="predicted"/>
<keyword evidence="2" id="KW-1133">Transmembrane helix</keyword>
<keyword evidence="2" id="KW-0812">Transmembrane</keyword>
<dbReference type="Proteomes" id="UP000321534">
    <property type="component" value="Unassembled WGS sequence"/>
</dbReference>
<evidence type="ECO:0000313" key="4">
    <source>
        <dbReference type="Proteomes" id="UP000321534"/>
    </source>
</evidence>
<dbReference type="EMBL" id="BJYX01000007">
    <property type="protein sequence ID" value="GEO29855.1"/>
    <property type="molecule type" value="Genomic_DNA"/>
</dbReference>
<dbReference type="AlphaFoldDB" id="A0A512D073"/>
<accession>A0A512D073</accession>
<gene>
    <name evidence="3" type="ORF">TAE01_16650</name>
</gene>